<evidence type="ECO:0000256" key="8">
    <source>
        <dbReference type="HAMAP-Rule" id="MF_00265"/>
    </source>
</evidence>
<gene>
    <name evidence="8" type="primary">vapC</name>
    <name evidence="10" type="ORF">ACFO8M_23680</name>
</gene>
<evidence type="ECO:0000256" key="7">
    <source>
        <dbReference type="ARBA" id="ARBA00038093"/>
    </source>
</evidence>
<feature type="domain" description="PIN" evidence="9">
    <location>
        <begin position="4"/>
        <end position="122"/>
    </location>
</feature>
<comment type="caution">
    <text evidence="10">The sequence shown here is derived from an EMBL/GenBank/DDBJ whole genome shotgun (WGS) entry which is preliminary data.</text>
</comment>
<organism evidence="10 11">
    <name type="scientific">Glycomyces rhizosphaerae</name>
    <dbReference type="NCBI Taxonomy" id="2054422"/>
    <lineage>
        <taxon>Bacteria</taxon>
        <taxon>Bacillati</taxon>
        <taxon>Actinomycetota</taxon>
        <taxon>Actinomycetes</taxon>
        <taxon>Glycomycetales</taxon>
        <taxon>Glycomycetaceae</taxon>
        <taxon>Glycomyces</taxon>
    </lineage>
</organism>
<dbReference type="Pfam" id="PF01850">
    <property type="entry name" value="PIN"/>
    <property type="match status" value="1"/>
</dbReference>
<keyword evidence="6 8" id="KW-0460">Magnesium</keyword>
<reference evidence="11" key="1">
    <citation type="journal article" date="2019" name="Int. J. Syst. Evol. Microbiol.">
        <title>The Global Catalogue of Microorganisms (GCM) 10K type strain sequencing project: providing services to taxonomists for standard genome sequencing and annotation.</title>
        <authorList>
            <consortium name="The Broad Institute Genomics Platform"/>
            <consortium name="The Broad Institute Genome Sequencing Center for Infectious Disease"/>
            <person name="Wu L."/>
            <person name="Ma J."/>
        </authorList>
    </citation>
    <scope>NUCLEOTIDE SEQUENCE [LARGE SCALE GENOMIC DNA]</scope>
    <source>
        <strain evidence="11">CGMCC 4.7396</strain>
    </source>
</reference>
<evidence type="ECO:0000256" key="1">
    <source>
        <dbReference type="ARBA" id="ARBA00001946"/>
    </source>
</evidence>
<dbReference type="EMBL" id="JBHRWO010000021">
    <property type="protein sequence ID" value="MFC3495495.1"/>
    <property type="molecule type" value="Genomic_DNA"/>
</dbReference>
<keyword evidence="11" id="KW-1185">Reference proteome</keyword>
<dbReference type="EC" id="3.1.-.-" evidence="8"/>
<evidence type="ECO:0000256" key="6">
    <source>
        <dbReference type="ARBA" id="ARBA00022842"/>
    </source>
</evidence>
<evidence type="ECO:0000256" key="4">
    <source>
        <dbReference type="ARBA" id="ARBA00022723"/>
    </source>
</evidence>
<keyword evidence="3 8" id="KW-0540">Nuclease</keyword>
<feature type="binding site" evidence="8">
    <location>
        <position position="7"/>
    </location>
    <ligand>
        <name>Mg(2+)</name>
        <dbReference type="ChEBI" id="CHEBI:18420"/>
    </ligand>
</feature>
<evidence type="ECO:0000256" key="2">
    <source>
        <dbReference type="ARBA" id="ARBA00022649"/>
    </source>
</evidence>
<dbReference type="HAMAP" id="MF_00265">
    <property type="entry name" value="VapC_Nob1"/>
    <property type="match status" value="1"/>
</dbReference>
<feature type="binding site" evidence="8">
    <location>
        <position position="97"/>
    </location>
    <ligand>
        <name>Mg(2+)</name>
        <dbReference type="ChEBI" id="CHEBI:18420"/>
    </ligand>
</feature>
<dbReference type="PANTHER" id="PTHR33653">
    <property type="entry name" value="RIBONUCLEASE VAPC2"/>
    <property type="match status" value="1"/>
</dbReference>
<evidence type="ECO:0000313" key="11">
    <source>
        <dbReference type="Proteomes" id="UP001595712"/>
    </source>
</evidence>
<comment type="function">
    <text evidence="8">Toxic component of a toxin-antitoxin (TA) system. An RNase.</text>
</comment>
<dbReference type="InterPro" id="IPR022907">
    <property type="entry name" value="VapC_family"/>
</dbReference>
<keyword evidence="5 8" id="KW-0378">Hydrolase</keyword>
<dbReference type="RefSeq" id="WP_387980139.1">
    <property type="nucleotide sequence ID" value="NZ_JBHRWO010000021.1"/>
</dbReference>
<dbReference type="Gene3D" id="3.40.50.1010">
    <property type="entry name" value="5'-nuclease"/>
    <property type="match status" value="1"/>
</dbReference>
<comment type="cofactor">
    <cofactor evidence="1 8">
        <name>Mg(2+)</name>
        <dbReference type="ChEBI" id="CHEBI:18420"/>
    </cofactor>
</comment>
<evidence type="ECO:0000259" key="9">
    <source>
        <dbReference type="Pfam" id="PF01850"/>
    </source>
</evidence>
<dbReference type="Proteomes" id="UP001595712">
    <property type="component" value="Unassembled WGS sequence"/>
</dbReference>
<name>A0ABV7Q7S2_9ACTN</name>
<dbReference type="InterPro" id="IPR002716">
    <property type="entry name" value="PIN_dom"/>
</dbReference>
<keyword evidence="2 8" id="KW-1277">Toxin-antitoxin system</keyword>
<evidence type="ECO:0000256" key="3">
    <source>
        <dbReference type="ARBA" id="ARBA00022722"/>
    </source>
</evidence>
<evidence type="ECO:0000313" key="10">
    <source>
        <dbReference type="EMBL" id="MFC3495495.1"/>
    </source>
</evidence>
<proteinExistence type="inferred from homology"/>
<evidence type="ECO:0000256" key="5">
    <source>
        <dbReference type="ARBA" id="ARBA00022801"/>
    </source>
</evidence>
<keyword evidence="4 8" id="KW-0479">Metal-binding</keyword>
<dbReference type="SUPFAM" id="SSF88723">
    <property type="entry name" value="PIN domain-like"/>
    <property type="match status" value="1"/>
</dbReference>
<dbReference type="InterPro" id="IPR029060">
    <property type="entry name" value="PIN-like_dom_sf"/>
</dbReference>
<accession>A0ABV7Q7S2</accession>
<protein>
    <recommendedName>
        <fullName evidence="8">Ribonuclease VapC</fullName>
        <shortName evidence="8">RNase VapC</shortName>
        <ecNumber evidence="8">3.1.-.-</ecNumber>
    </recommendedName>
    <alternativeName>
        <fullName evidence="8">Toxin VapC</fullName>
    </alternativeName>
</protein>
<keyword evidence="8" id="KW-0800">Toxin</keyword>
<dbReference type="PANTHER" id="PTHR33653:SF1">
    <property type="entry name" value="RIBONUCLEASE VAPC2"/>
    <property type="match status" value="1"/>
</dbReference>
<comment type="similarity">
    <text evidence="7 8">Belongs to the PINc/VapC protein family.</text>
</comment>
<sequence>MIRYLIDSSALWRLHREPEANRAWETAVVSGTIGSCYPQRTEFRRSAKGRDEFDQMTEMFAGLYPDVPVPKSAPRWVEATQNRLMSKGGHMAPSPVDLIIAATAAHHGLVVLHDDDDFATIADAVNDLDQRSVYDFPA</sequence>
<dbReference type="InterPro" id="IPR050556">
    <property type="entry name" value="Type_II_TA_system_RNase"/>
</dbReference>